<evidence type="ECO:0000313" key="1">
    <source>
        <dbReference type="EMBL" id="DAE27484.1"/>
    </source>
</evidence>
<name>A0A8S5R936_9VIRU</name>
<accession>A0A8S5R936</accession>
<proteinExistence type="predicted"/>
<reference evidence="1" key="1">
    <citation type="journal article" date="2021" name="Proc. Natl. Acad. Sci. U.S.A.">
        <title>A Catalog of Tens of Thousands of Viruses from Human Metagenomes Reveals Hidden Associations with Chronic Diseases.</title>
        <authorList>
            <person name="Tisza M.J."/>
            <person name="Buck C.B."/>
        </authorList>
    </citation>
    <scope>NUCLEOTIDE SEQUENCE</scope>
    <source>
        <strain evidence="1">Ct1Uu26</strain>
    </source>
</reference>
<dbReference type="EMBL" id="BK015840">
    <property type="protein sequence ID" value="DAE27484.1"/>
    <property type="molecule type" value="Genomic_DNA"/>
</dbReference>
<organism evidence="1">
    <name type="scientific">virus sp. ct1Uu26</name>
    <dbReference type="NCBI Taxonomy" id="2826789"/>
    <lineage>
        <taxon>Viruses</taxon>
    </lineage>
</organism>
<protein>
    <submittedName>
        <fullName evidence="1">Uncharacterized protein</fullName>
    </submittedName>
</protein>
<sequence length="86" mass="9908">MDKKHVLQLEFNKTQADAKVKQLQSLLRNKDLDEAKKIVLSIDLTRAKKEAIEANAILNNYLNTGNEKLSRFRSAFQDLKTGFFQI</sequence>